<dbReference type="InterPro" id="IPR000700">
    <property type="entry name" value="PAS-assoc_C"/>
</dbReference>
<feature type="domain" description="PAC" evidence="2">
    <location>
        <begin position="218"/>
        <end position="270"/>
    </location>
</feature>
<dbReference type="SUPFAM" id="SSF55073">
    <property type="entry name" value="Nucleotide cyclase"/>
    <property type="match status" value="1"/>
</dbReference>
<dbReference type="GO" id="GO:0052621">
    <property type="term" value="F:diguanylate cyclase activity"/>
    <property type="evidence" value="ECO:0007669"/>
    <property type="project" value="TreeGrafter"/>
</dbReference>
<evidence type="ECO:0000259" key="1">
    <source>
        <dbReference type="PROSITE" id="PS50112"/>
    </source>
</evidence>
<evidence type="ECO:0000313" key="4">
    <source>
        <dbReference type="EMBL" id="CAB4882215.1"/>
    </source>
</evidence>
<feature type="domain" description="PAS" evidence="1">
    <location>
        <begin position="139"/>
        <end position="195"/>
    </location>
</feature>
<dbReference type="SMART" id="SM00091">
    <property type="entry name" value="PAS"/>
    <property type="match status" value="2"/>
</dbReference>
<proteinExistence type="predicted"/>
<dbReference type="SMART" id="SM00267">
    <property type="entry name" value="GGDEF"/>
    <property type="match status" value="1"/>
</dbReference>
<feature type="domain" description="GGDEF" evidence="3">
    <location>
        <begin position="323"/>
        <end position="452"/>
    </location>
</feature>
<dbReference type="InterPro" id="IPR043128">
    <property type="entry name" value="Rev_trsase/Diguanyl_cyclase"/>
</dbReference>
<dbReference type="Pfam" id="PF00990">
    <property type="entry name" value="GGDEF"/>
    <property type="match status" value="1"/>
</dbReference>
<dbReference type="InterPro" id="IPR001610">
    <property type="entry name" value="PAC"/>
</dbReference>
<dbReference type="InterPro" id="IPR000160">
    <property type="entry name" value="GGDEF_dom"/>
</dbReference>
<dbReference type="Pfam" id="PF13426">
    <property type="entry name" value="PAS_9"/>
    <property type="match status" value="1"/>
</dbReference>
<reference evidence="4" key="1">
    <citation type="submission" date="2020-05" db="EMBL/GenBank/DDBJ databases">
        <authorList>
            <person name="Chiriac C."/>
            <person name="Salcher M."/>
            <person name="Ghai R."/>
            <person name="Kavagutti S V."/>
        </authorList>
    </citation>
    <scope>NUCLEOTIDE SEQUENCE</scope>
</reference>
<dbReference type="PROSITE" id="PS50887">
    <property type="entry name" value="GGDEF"/>
    <property type="match status" value="1"/>
</dbReference>
<dbReference type="PROSITE" id="PS50113">
    <property type="entry name" value="PAC"/>
    <property type="match status" value="1"/>
</dbReference>
<gene>
    <name evidence="4" type="ORF">UFOPK3402_01417</name>
</gene>
<dbReference type="SUPFAM" id="SSF55785">
    <property type="entry name" value="PYP-like sensor domain (PAS domain)"/>
    <property type="match status" value="2"/>
</dbReference>
<dbReference type="InterPro" id="IPR029787">
    <property type="entry name" value="Nucleotide_cyclase"/>
</dbReference>
<evidence type="ECO:0000259" key="2">
    <source>
        <dbReference type="PROSITE" id="PS50113"/>
    </source>
</evidence>
<dbReference type="CDD" id="cd00130">
    <property type="entry name" value="PAS"/>
    <property type="match status" value="2"/>
</dbReference>
<dbReference type="PANTHER" id="PTHR45138">
    <property type="entry name" value="REGULATORY COMPONENTS OF SENSORY TRANSDUCTION SYSTEM"/>
    <property type="match status" value="1"/>
</dbReference>
<dbReference type="InterPro" id="IPR035965">
    <property type="entry name" value="PAS-like_dom_sf"/>
</dbReference>
<dbReference type="PROSITE" id="PS50112">
    <property type="entry name" value="PAS"/>
    <property type="match status" value="1"/>
</dbReference>
<accession>A0A6J7ELX6</accession>
<dbReference type="Gene3D" id="3.30.70.270">
    <property type="match status" value="1"/>
</dbReference>
<dbReference type="InterPro" id="IPR050469">
    <property type="entry name" value="Diguanylate_Cyclase"/>
</dbReference>
<dbReference type="FunFam" id="3.30.70.270:FF:000001">
    <property type="entry name" value="Diguanylate cyclase domain protein"/>
    <property type="match status" value="1"/>
</dbReference>
<sequence>MADDSADEIRSDDAWFREIAEGAGDVLFALRLRPDAAVEYVSRSIVDQLGFEADELIADPGLLTRRVDELDALELQRVLASPAGTKGWLDLRWVHRDGRRVWTQSWLRTRERADGSVVLEGTSHDITELREAEQARLVAEERYRLMAESANIVLWTMALDGSITYVSPTVLQMRGFTQEEAMHQPLDQILTPESQLIVTDYYATLYADLGAGRIPARFTCEQEYYCKGGSTIWTEVEVIPTAGPDGRINEILGITRDISERKRAEIQLRESRDEVAAAYAALKDVTAELEQLSVTDPLTGVWNRRQGERLLASDLLEARRYGTPMSVMMLDIDHFKAVNDTYGHEAGDHLLGDLTSRLSKNLRGMDSLARWGGEEFIIVAPHCDIAGAGSLARKTCDLVADEPFDVVGRVTVSIGVAELCPDDDRDSWLGKADRALYEAKSGGRNRFVAGAIR</sequence>
<dbReference type="EMBL" id="CAFBLS010000190">
    <property type="protein sequence ID" value="CAB4882215.1"/>
    <property type="molecule type" value="Genomic_DNA"/>
</dbReference>
<dbReference type="CDD" id="cd01949">
    <property type="entry name" value="GGDEF"/>
    <property type="match status" value="1"/>
</dbReference>
<dbReference type="SMART" id="SM00086">
    <property type="entry name" value="PAC"/>
    <property type="match status" value="2"/>
</dbReference>
<dbReference type="InterPro" id="IPR000014">
    <property type="entry name" value="PAS"/>
</dbReference>
<dbReference type="Gene3D" id="3.30.450.20">
    <property type="entry name" value="PAS domain"/>
    <property type="match status" value="2"/>
</dbReference>
<evidence type="ECO:0000259" key="3">
    <source>
        <dbReference type="PROSITE" id="PS50887"/>
    </source>
</evidence>
<name>A0A6J7ELX6_9ZZZZ</name>
<organism evidence="4">
    <name type="scientific">freshwater metagenome</name>
    <dbReference type="NCBI Taxonomy" id="449393"/>
    <lineage>
        <taxon>unclassified sequences</taxon>
        <taxon>metagenomes</taxon>
        <taxon>ecological metagenomes</taxon>
    </lineage>
</organism>
<protein>
    <submittedName>
        <fullName evidence="4">Unannotated protein</fullName>
    </submittedName>
</protein>
<dbReference type="AlphaFoldDB" id="A0A6J7ELX6"/>
<dbReference type="PANTHER" id="PTHR45138:SF9">
    <property type="entry name" value="DIGUANYLATE CYCLASE DGCM-RELATED"/>
    <property type="match status" value="1"/>
</dbReference>
<dbReference type="NCBIfam" id="TIGR00229">
    <property type="entry name" value="sensory_box"/>
    <property type="match status" value="2"/>
</dbReference>
<dbReference type="NCBIfam" id="TIGR00254">
    <property type="entry name" value="GGDEF"/>
    <property type="match status" value="1"/>
</dbReference>